<sequence>MLLYIKLYFEFFKIGLFTIGGGLATIPFLRELSIKTNWFSEMDLVNMLAISESTPGAIGVNMATYTGFLTGDFLGGTVATLGLVTPSILIILLISKALKKFKENPFVISGFYAIRPASIGLIVAATFGIVKVSFFPNNINIKAIILGILLWIIIKKIKTNPILLIFFSGIIGIICKI</sequence>
<dbReference type="PANTHER" id="PTHR43663:SF1">
    <property type="entry name" value="CHROMATE TRANSPORTER"/>
    <property type="match status" value="1"/>
</dbReference>
<dbReference type="InterPro" id="IPR052518">
    <property type="entry name" value="CHR_Transporter"/>
</dbReference>
<dbReference type="EMBL" id="FUWX01000011">
    <property type="protein sequence ID" value="SJZ80909.1"/>
    <property type="molecule type" value="Genomic_DNA"/>
</dbReference>
<feature type="transmembrane region" description="Helical" evidence="7">
    <location>
        <begin position="106"/>
        <end position="129"/>
    </location>
</feature>
<evidence type="ECO:0000256" key="5">
    <source>
        <dbReference type="ARBA" id="ARBA00022989"/>
    </source>
</evidence>
<evidence type="ECO:0000256" key="6">
    <source>
        <dbReference type="ARBA" id="ARBA00023136"/>
    </source>
</evidence>
<name>A0A1T4NNX0_9FUSO</name>
<keyword evidence="5 7" id="KW-1133">Transmembrane helix</keyword>
<keyword evidence="3" id="KW-1003">Cell membrane</keyword>
<evidence type="ECO:0000256" key="3">
    <source>
        <dbReference type="ARBA" id="ARBA00022475"/>
    </source>
</evidence>
<evidence type="ECO:0000256" key="1">
    <source>
        <dbReference type="ARBA" id="ARBA00004651"/>
    </source>
</evidence>
<comment type="subcellular location">
    <subcellularLocation>
        <location evidence="1">Cell membrane</location>
        <topology evidence="1">Multi-pass membrane protein</topology>
    </subcellularLocation>
</comment>
<evidence type="ECO:0000256" key="7">
    <source>
        <dbReference type="SAM" id="Phobius"/>
    </source>
</evidence>
<dbReference type="InterPro" id="IPR003370">
    <property type="entry name" value="Chromate_transpt"/>
</dbReference>
<dbReference type="Proteomes" id="UP000191153">
    <property type="component" value="Unassembled WGS sequence"/>
</dbReference>
<dbReference type="AlphaFoldDB" id="A0A1T4NNX0"/>
<gene>
    <name evidence="8" type="ORF">SAMN02745174_01609</name>
</gene>
<dbReference type="RefSeq" id="WP_078694094.1">
    <property type="nucleotide sequence ID" value="NZ_FUWX01000011.1"/>
</dbReference>
<reference evidence="8 9" key="1">
    <citation type="submission" date="2017-02" db="EMBL/GenBank/DDBJ databases">
        <authorList>
            <person name="Peterson S.W."/>
        </authorList>
    </citation>
    <scope>NUCLEOTIDE SEQUENCE [LARGE SCALE GENOMIC DNA]</scope>
    <source>
        <strain evidence="8 9">ATCC 700028</strain>
    </source>
</reference>
<evidence type="ECO:0000256" key="4">
    <source>
        <dbReference type="ARBA" id="ARBA00022692"/>
    </source>
</evidence>
<evidence type="ECO:0000313" key="8">
    <source>
        <dbReference type="EMBL" id="SJZ80909.1"/>
    </source>
</evidence>
<dbReference type="STRING" id="180163.SAMN02745174_01609"/>
<dbReference type="PANTHER" id="PTHR43663">
    <property type="entry name" value="CHROMATE TRANSPORT PROTEIN-RELATED"/>
    <property type="match status" value="1"/>
</dbReference>
<feature type="transmembrane region" description="Helical" evidence="7">
    <location>
        <begin position="7"/>
        <end position="29"/>
    </location>
</feature>
<feature type="transmembrane region" description="Helical" evidence="7">
    <location>
        <begin position="73"/>
        <end position="94"/>
    </location>
</feature>
<protein>
    <submittedName>
        <fullName evidence="8">Chromate transporter</fullName>
    </submittedName>
</protein>
<keyword evidence="4 7" id="KW-0812">Transmembrane</keyword>
<comment type="similarity">
    <text evidence="2">Belongs to the chromate ion transporter (CHR) (TC 2.A.51) family.</text>
</comment>
<dbReference type="OrthoDB" id="9027281at2"/>
<keyword evidence="6 7" id="KW-0472">Membrane</keyword>
<evidence type="ECO:0000256" key="2">
    <source>
        <dbReference type="ARBA" id="ARBA00005262"/>
    </source>
</evidence>
<dbReference type="GO" id="GO:0015109">
    <property type="term" value="F:chromate transmembrane transporter activity"/>
    <property type="evidence" value="ECO:0007669"/>
    <property type="project" value="InterPro"/>
</dbReference>
<proteinExistence type="inferred from homology"/>
<accession>A0A1T4NNX0</accession>
<keyword evidence="9" id="KW-1185">Reference proteome</keyword>
<organism evidence="8 9">
    <name type="scientific">Cetobacterium ceti</name>
    <dbReference type="NCBI Taxonomy" id="180163"/>
    <lineage>
        <taxon>Bacteria</taxon>
        <taxon>Fusobacteriati</taxon>
        <taxon>Fusobacteriota</taxon>
        <taxon>Fusobacteriia</taxon>
        <taxon>Fusobacteriales</taxon>
        <taxon>Fusobacteriaceae</taxon>
        <taxon>Cetobacterium</taxon>
    </lineage>
</organism>
<evidence type="ECO:0000313" key="9">
    <source>
        <dbReference type="Proteomes" id="UP000191153"/>
    </source>
</evidence>
<dbReference type="Pfam" id="PF02417">
    <property type="entry name" value="Chromate_transp"/>
    <property type="match status" value="1"/>
</dbReference>
<dbReference type="GO" id="GO:0005886">
    <property type="term" value="C:plasma membrane"/>
    <property type="evidence" value="ECO:0007669"/>
    <property type="project" value="UniProtKB-SubCell"/>
</dbReference>